<evidence type="ECO:0000256" key="1">
    <source>
        <dbReference type="ARBA" id="ARBA00022603"/>
    </source>
</evidence>
<keyword evidence="5" id="KW-1185">Reference proteome</keyword>
<keyword evidence="2" id="KW-0808">Transferase</keyword>
<dbReference type="InterPro" id="IPR029063">
    <property type="entry name" value="SAM-dependent_MTases_sf"/>
</dbReference>
<dbReference type="PANTHER" id="PTHR43861:SF1">
    <property type="entry name" value="TRANS-ACONITATE 2-METHYLTRANSFERASE"/>
    <property type="match status" value="1"/>
</dbReference>
<evidence type="ECO:0000313" key="4">
    <source>
        <dbReference type="EMBL" id="GAA0478059.1"/>
    </source>
</evidence>
<dbReference type="EMBL" id="BAAABY010000033">
    <property type="protein sequence ID" value="GAA0478059.1"/>
    <property type="molecule type" value="Genomic_DNA"/>
</dbReference>
<evidence type="ECO:0000313" key="5">
    <source>
        <dbReference type="Proteomes" id="UP001500909"/>
    </source>
</evidence>
<dbReference type="GO" id="GO:0008168">
    <property type="term" value="F:methyltransferase activity"/>
    <property type="evidence" value="ECO:0007669"/>
    <property type="project" value="UniProtKB-KW"/>
</dbReference>
<comment type="caution">
    <text evidence="4">The sequence shown here is derived from an EMBL/GenBank/DDBJ whole genome shotgun (WGS) entry which is preliminary data.</text>
</comment>
<dbReference type="SUPFAM" id="SSF53335">
    <property type="entry name" value="S-adenosyl-L-methionine-dependent methyltransferases"/>
    <property type="match status" value="1"/>
</dbReference>
<proteinExistence type="predicted"/>
<dbReference type="InterPro" id="IPR041698">
    <property type="entry name" value="Methyltransf_25"/>
</dbReference>
<gene>
    <name evidence="4" type="ORF">GCM10010361_48220</name>
</gene>
<sequence>MAMSASSHGPSAWEGFWRDAPAGEGEVFWDAAPSLAVARHLPFFAEHFDPALPVIDLGCGNGTQTRFLAERFPRAIGVDVSASAIDRARREDPARVAEYRQVDAADAEQVTALHEDVGEANVYVRGVLHQCAPEDRPRIVANIARLLGSRGRAFLVELAEDAKNVLMSLVQRPDGPPPKVRAIFSHGIAPAEMPDSAIPDLLAAHGLETAASGRLPLITTETRADGTRVEVPTNWLLARPRGA</sequence>
<organism evidence="4 5">
    <name type="scientific">Streptomyces olivaceiscleroticus</name>
    <dbReference type="NCBI Taxonomy" id="68245"/>
    <lineage>
        <taxon>Bacteria</taxon>
        <taxon>Bacillati</taxon>
        <taxon>Actinomycetota</taxon>
        <taxon>Actinomycetes</taxon>
        <taxon>Kitasatosporales</taxon>
        <taxon>Streptomycetaceae</taxon>
        <taxon>Streptomyces</taxon>
    </lineage>
</organism>
<keyword evidence="1 4" id="KW-0489">Methyltransferase</keyword>
<evidence type="ECO:0000256" key="2">
    <source>
        <dbReference type="ARBA" id="ARBA00022679"/>
    </source>
</evidence>
<name>A0ABN1AJG8_9ACTN</name>
<dbReference type="CDD" id="cd02440">
    <property type="entry name" value="AdoMet_MTases"/>
    <property type="match status" value="1"/>
</dbReference>
<dbReference type="Pfam" id="PF13649">
    <property type="entry name" value="Methyltransf_25"/>
    <property type="match status" value="1"/>
</dbReference>
<dbReference type="Proteomes" id="UP001500909">
    <property type="component" value="Unassembled WGS sequence"/>
</dbReference>
<dbReference type="GO" id="GO:0032259">
    <property type="term" value="P:methylation"/>
    <property type="evidence" value="ECO:0007669"/>
    <property type="project" value="UniProtKB-KW"/>
</dbReference>
<accession>A0ABN1AJG8</accession>
<dbReference type="PANTHER" id="PTHR43861">
    <property type="entry name" value="TRANS-ACONITATE 2-METHYLTRANSFERASE-RELATED"/>
    <property type="match status" value="1"/>
</dbReference>
<dbReference type="Gene3D" id="3.40.50.150">
    <property type="entry name" value="Vaccinia Virus protein VP39"/>
    <property type="match status" value="1"/>
</dbReference>
<evidence type="ECO:0000259" key="3">
    <source>
        <dbReference type="Pfam" id="PF13649"/>
    </source>
</evidence>
<reference evidence="4 5" key="1">
    <citation type="journal article" date="2019" name="Int. J. Syst. Evol. Microbiol.">
        <title>The Global Catalogue of Microorganisms (GCM) 10K type strain sequencing project: providing services to taxonomists for standard genome sequencing and annotation.</title>
        <authorList>
            <consortium name="The Broad Institute Genomics Platform"/>
            <consortium name="The Broad Institute Genome Sequencing Center for Infectious Disease"/>
            <person name="Wu L."/>
            <person name="Ma J."/>
        </authorList>
    </citation>
    <scope>NUCLEOTIDE SEQUENCE [LARGE SCALE GENOMIC DNA]</scope>
    <source>
        <strain evidence="4 5">JCM 4805</strain>
    </source>
</reference>
<protein>
    <submittedName>
        <fullName evidence="4">Class I SAM-dependent methyltransferase</fullName>
    </submittedName>
</protein>
<feature type="domain" description="Methyltransferase" evidence="3">
    <location>
        <begin position="54"/>
        <end position="151"/>
    </location>
</feature>